<dbReference type="OrthoDB" id="9816042at2"/>
<comment type="caution">
    <text evidence="1">The sequence shown here is derived from an EMBL/GenBank/DDBJ whole genome shotgun (WGS) entry which is preliminary data.</text>
</comment>
<gene>
    <name evidence="1" type="ORF">RASY3_03990</name>
</gene>
<proteinExistence type="predicted"/>
<organism evidence="1 2">
    <name type="scientific">Ruminococcus albus SY3</name>
    <dbReference type="NCBI Taxonomy" id="1341156"/>
    <lineage>
        <taxon>Bacteria</taxon>
        <taxon>Bacillati</taxon>
        <taxon>Bacillota</taxon>
        <taxon>Clostridia</taxon>
        <taxon>Eubacteriales</taxon>
        <taxon>Oscillospiraceae</taxon>
        <taxon>Ruminococcus</taxon>
    </lineage>
</organism>
<reference evidence="1 2" key="1">
    <citation type="submission" date="2013-06" db="EMBL/GenBank/DDBJ databases">
        <title>Rumen cellulosomics: divergent fiber-degrading strategies revealed by comparative genome-wide analysis of six Ruminococcal strains.</title>
        <authorList>
            <person name="Dassa B."/>
            <person name="Borovok I."/>
            <person name="Lamed R."/>
            <person name="Flint H."/>
            <person name="Yeoman C.J."/>
            <person name="White B."/>
            <person name="Bayer E.A."/>
        </authorList>
    </citation>
    <scope>NUCLEOTIDE SEQUENCE [LARGE SCALE GENOMIC DNA]</scope>
    <source>
        <strain evidence="1 2">SY3</strain>
    </source>
</reference>
<evidence type="ECO:0000313" key="2">
    <source>
        <dbReference type="Proteomes" id="UP000021369"/>
    </source>
</evidence>
<sequence>MSGEEVRKLILANNVKLWEVAKKAFGISDGNFSRKLRKDFTDEELQKVIVAIEELKSEKRKTYELFQTIESKK</sequence>
<accession>A0A011VZT5</accession>
<dbReference type="Proteomes" id="UP000021369">
    <property type="component" value="Unassembled WGS sequence"/>
</dbReference>
<name>A0A011VZT5_RUMAL</name>
<keyword evidence="2" id="KW-1185">Reference proteome</keyword>
<protein>
    <submittedName>
        <fullName evidence="1">Uncharacterized protein</fullName>
    </submittedName>
</protein>
<evidence type="ECO:0000313" key="1">
    <source>
        <dbReference type="EMBL" id="EXM40846.1"/>
    </source>
</evidence>
<dbReference type="PATRIC" id="fig|1341156.4.peg.515"/>
<dbReference type="RefSeq" id="WP_013499279.1">
    <property type="nucleotide sequence ID" value="NZ_JEOB01000001.1"/>
</dbReference>
<dbReference type="AlphaFoldDB" id="A0A011VZT5"/>
<dbReference type="EMBL" id="JEOB01000001">
    <property type="protein sequence ID" value="EXM40846.1"/>
    <property type="molecule type" value="Genomic_DNA"/>
</dbReference>